<proteinExistence type="predicted"/>
<organism evidence="1 2">
    <name type="scientific">Roseovarius albus</name>
    <dbReference type="NCBI Taxonomy" id="1247867"/>
    <lineage>
        <taxon>Bacteria</taxon>
        <taxon>Pseudomonadati</taxon>
        <taxon>Pseudomonadota</taxon>
        <taxon>Alphaproteobacteria</taxon>
        <taxon>Rhodobacterales</taxon>
        <taxon>Roseobacteraceae</taxon>
        <taxon>Roseovarius</taxon>
    </lineage>
</organism>
<name>A0A1X6YIL3_9RHOB</name>
<accession>A0A1X6YIL3</accession>
<dbReference type="AlphaFoldDB" id="A0A1X6YIL3"/>
<dbReference type="EMBL" id="FWFX01000002">
    <property type="protein sequence ID" value="SLN22003.1"/>
    <property type="molecule type" value="Genomic_DNA"/>
</dbReference>
<evidence type="ECO:0000313" key="2">
    <source>
        <dbReference type="Proteomes" id="UP000193061"/>
    </source>
</evidence>
<keyword evidence="2" id="KW-1185">Reference proteome</keyword>
<dbReference type="Proteomes" id="UP000193061">
    <property type="component" value="Unassembled WGS sequence"/>
</dbReference>
<gene>
    <name evidence="1" type="ORF">ROA7450_00802</name>
</gene>
<reference evidence="1 2" key="1">
    <citation type="submission" date="2017-03" db="EMBL/GenBank/DDBJ databases">
        <authorList>
            <person name="Afonso C.L."/>
            <person name="Miller P.J."/>
            <person name="Scott M.A."/>
            <person name="Spackman E."/>
            <person name="Goraichik I."/>
            <person name="Dimitrov K.M."/>
            <person name="Suarez D.L."/>
            <person name="Swayne D.E."/>
        </authorList>
    </citation>
    <scope>NUCLEOTIDE SEQUENCE [LARGE SCALE GENOMIC DNA]</scope>
    <source>
        <strain evidence="1 2">CECT 7450</strain>
    </source>
</reference>
<evidence type="ECO:0000313" key="1">
    <source>
        <dbReference type="EMBL" id="SLN22003.1"/>
    </source>
</evidence>
<protein>
    <submittedName>
        <fullName evidence="1">Uncharacterized protein</fullName>
    </submittedName>
</protein>
<sequence length="72" mass="8512">MRSYLSLKIMDRLDDIINDWEQKDDDSNLLRYASPKRLIGTHDDILGQMIFYLLRAGEVSFALYFCSSTERF</sequence>